<feature type="transmembrane region" description="Helical" evidence="2">
    <location>
        <begin position="78"/>
        <end position="103"/>
    </location>
</feature>
<keyword evidence="2" id="KW-0472">Membrane</keyword>
<organism evidence="3 4">
    <name type="scientific">Paralysiella testudinis</name>
    <dbReference type="NCBI Taxonomy" id="2809020"/>
    <lineage>
        <taxon>Bacteria</taxon>
        <taxon>Pseudomonadati</taxon>
        <taxon>Pseudomonadota</taxon>
        <taxon>Betaproteobacteria</taxon>
        <taxon>Neisseriales</taxon>
        <taxon>Neisseriaceae</taxon>
        <taxon>Paralysiella</taxon>
    </lineage>
</organism>
<keyword evidence="2" id="KW-1133">Transmembrane helix</keyword>
<protein>
    <submittedName>
        <fullName evidence="3">FxsA family protein</fullName>
    </submittedName>
</protein>
<dbReference type="EMBL" id="CP069798">
    <property type="protein sequence ID" value="QRQ82353.1"/>
    <property type="molecule type" value="Genomic_DNA"/>
</dbReference>
<dbReference type="GO" id="GO:0016020">
    <property type="term" value="C:membrane"/>
    <property type="evidence" value="ECO:0007669"/>
    <property type="project" value="InterPro"/>
</dbReference>
<evidence type="ECO:0000313" key="3">
    <source>
        <dbReference type="EMBL" id="QRQ82353.1"/>
    </source>
</evidence>
<evidence type="ECO:0000313" key="4">
    <source>
        <dbReference type="Proteomes" id="UP000653156"/>
    </source>
</evidence>
<sequence>MRFLGWALISLLLLEVLSIVLVADWLGGGITFLLMVAGCVIGSLMIRNIGFAAVMVAGASVRNGQGVSLYQLLWPIRFVVAALLLMSPGFVSDIAALILMLPFKGRPLETADFNTGAQRTQRGQYGDVIEGEYTVSDADPVPPSHTLPQDKRE</sequence>
<dbReference type="PANTHER" id="PTHR35335:SF1">
    <property type="entry name" value="UPF0716 PROTEIN FXSA"/>
    <property type="match status" value="1"/>
</dbReference>
<dbReference type="InterPro" id="IPR007313">
    <property type="entry name" value="FxsA"/>
</dbReference>
<dbReference type="RefSeq" id="WP_230339638.1">
    <property type="nucleotide sequence ID" value="NZ_CP069798.1"/>
</dbReference>
<gene>
    <name evidence="3" type="ORF">JQU52_02790</name>
</gene>
<proteinExistence type="predicted"/>
<keyword evidence="4" id="KW-1185">Reference proteome</keyword>
<dbReference type="NCBIfam" id="NF008528">
    <property type="entry name" value="PRK11463.1-2"/>
    <property type="match status" value="1"/>
</dbReference>
<accession>A0A892ZI83</accession>
<name>A0A892ZI83_9NEIS</name>
<dbReference type="AlphaFoldDB" id="A0A892ZI83"/>
<evidence type="ECO:0000256" key="2">
    <source>
        <dbReference type="SAM" id="Phobius"/>
    </source>
</evidence>
<dbReference type="KEGG" id="ptes:JQU52_02790"/>
<keyword evidence="2" id="KW-0812">Transmembrane</keyword>
<evidence type="ECO:0000256" key="1">
    <source>
        <dbReference type="SAM" id="MobiDB-lite"/>
    </source>
</evidence>
<dbReference type="PANTHER" id="PTHR35335">
    <property type="entry name" value="UPF0716 PROTEIN FXSA"/>
    <property type="match status" value="1"/>
</dbReference>
<dbReference type="Proteomes" id="UP000653156">
    <property type="component" value="Chromosome"/>
</dbReference>
<feature type="transmembrane region" description="Helical" evidence="2">
    <location>
        <begin position="28"/>
        <end position="57"/>
    </location>
</feature>
<feature type="region of interest" description="Disordered" evidence="1">
    <location>
        <begin position="134"/>
        <end position="153"/>
    </location>
</feature>
<dbReference type="Pfam" id="PF04186">
    <property type="entry name" value="FxsA"/>
    <property type="match status" value="1"/>
</dbReference>
<reference evidence="3" key="1">
    <citation type="submission" date="2021-02" db="EMBL/GenBank/DDBJ databases">
        <title>Neisseriaceae sp. 26B isolated from the cloaca of a Common Toad-headed Turtle (Mesoclemmys nasuta).</title>
        <authorList>
            <person name="Spergser J."/>
            <person name="Busse H.-J."/>
        </authorList>
    </citation>
    <scope>NUCLEOTIDE SEQUENCE</scope>
    <source>
        <strain evidence="3">26B</strain>
    </source>
</reference>